<feature type="domain" description="PI3K/PI4K catalytic" evidence="8">
    <location>
        <begin position="1179"/>
        <end position="1455"/>
    </location>
</feature>
<evidence type="ECO:0000256" key="1">
    <source>
        <dbReference type="ARBA" id="ARBA00001686"/>
    </source>
</evidence>
<gene>
    <name evidence="10" type="ORF">PHLCEN_2v7819</name>
</gene>
<dbReference type="InterPro" id="IPR045495">
    <property type="entry name" value="PI4K_N"/>
</dbReference>
<dbReference type="Gene3D" id="1.10.1070.11">
    <property type="entry name" value="Phosphatidylinositol 3-/4-kinase, catalytic domain"/>
    <property type="match status" value="2"/>
</dbReference>
<dbReference type="PANTHER" id="PTHR10048">
    <property type="entry name" value="PHOSPHATIDYLINOSITOL KINASE"/>
    <property type="match status" value="1"/>
</dbReference>
<dbReference type="OrthoDB" id="10264149at2759"/>
<dbReference type="GO" id="GO:0048015">
    <property type="term" value="P:phosphatidylinositol-mediated signaling"/>
    <property type="evidence" value="ECO:0007669"/>
    <property type="project" value="TreeGrafter"/>
</dbReference>
<dbReference type="FunFam" id="3.30.1010.10:FF:000014">
    <property type="entry name" value="Phosphatidylinositol 4-kinase STT4"/>
    <property type="match status" value="1"/>
</dbReference>
<dbReference type="InterPro" id="IPR042236">
    <property type="entry name" value="PI3K_accessory_sf"/>
</dbReference>
<dbReference type="FunFam" id="1.25.40.70:FF:000011">
    <property type="entry name" value="Phosphatidylinositol 4-kinase alpha"/>
    <property type="match status" value="1"/>
</dbReference>
<dbReference type="InterPro" id="IPR015433">
    <property type="entry name" value="PI3/4_kinase"/>
</dbReference>
<protein>
    <recommendedName>
        <fullName evidence="3">1-phosphatidylinositol 4-kinase</fullName>
        <ecNumber evidence="3">2.7.1.67</ecNumber>
    </recommendedName>
</protein>
<dbReference type="Pfam" id="PF19274">
    <property type="entry name" value="PI4K_N"/>
    <property type="match status" value="1"/>
</dbReference>
<dbReference type="InterPro" id="IPR001263">
    <property type="entry name" value="PI3K_accessory_dom"/>
</dbReference>
<dbReference type="InterPro" id="IPR036940">
    <property type="entry name" value="PI3/4_kinase_cat_sf"/>
</dbReference>
<dbReference type="Pfam" id="PF00454">
    <property type="entry name" value="PI3_PI4_kinase"/>
    <property type="match status" value="1"/>
</dbReference>
<dbReference type="GO" id="GO:0004430">
    <property type="term" value="F:1-phosphatidylinositol 4-kinase activity"/>
    <property type="evidence" value="ECO:0007669"/>
    <property type="project" value="UniProtKB-EC"/>
</dbReference>
<feature type="domain" description="PIK helical" evidence="9">
    <location>
        <begin position="920"/>
        <end position="1106"/>
    </location>
</feature>
<organism evidence="10 11">
    <name type="scientific">Hermanssonia centrifuga</name>
    <dbReference type="NCBI Taxonomy" id="98765"/>
    <lineage>
        <taxon>Eukaryota</taxon>
        <taxon>Fungi</taxon>
        <taxon>Dikarya</taxon>
        <taxon>Basidiomycota</taxon>
        <taxon>Agaricomycotina</taxon>
        <taxon>Agaricomycetes</taxon>
        <taxon>Polyporales</taxon>
        <taxon>Meruliaceae</taxon>
        <taxon>Hermanssonia</taxon>
    </lineage>
</organism>
<dbReference type="Gene3D" id="1.25.40.70">
    <property type="entry name" value="Phosphatidylinositol 3-kinase, accessory domain (PIK)"/>
    <property type="match status" value="1"/>
</dbReference>
<evidence type="ECO:0000256" key="2">
    <source>
        <dbReference type="ARBA" id="ARBA00006209"/>
    </source>
</evidence>
<dbReference type="PROSITE" id="PS00916">
    <property type="entry name" value="PI3_4_KINASE_2"/>
    <property type="match status" value="1"/>
</dbReference>
<dbReference type="GO" id="GO:0005524">
    <property type="term" value="F:ATP binding"/>
    <property type="evidence" value="ECO:0007669"/>
    <property type="project" value="UniProtKB-KW"/>
</dbReference>
<accession>A0A2R6NW54</accession>
<dbReference type="Gene3D" id="3.30.1010.10">
    <property type="entry name" value="Phosphatidylinositol 3-kinase Catalytic Subunit, Chain A, domain 4"/>
    <property type="match status" value="1"/>
</dbReference>
<dbReference type="Proteomes" id="UP000186601">
    <property type="component" value="Unassembled WGS sequence"/>
</dbReference>
<evidence type="ECO:0000256" key="3">
    <source>
        <dbReference type="ARBA" id="ARBA00012169"/>
    </source>
</evidence>
<name>A0A2R6NW54_9APHY</name>
<keyword evidence="7" id="KW-0067">ATP-binding</keyword>
<evidence type="ECO:0000256" key="7">
    <source>
        <dbReference type="ARBA" id="ARBA00022840"/>
    </source>
</evidence>
<dbReference type="SMART" id="SM00145">
    <property type="entry name" value="PI3Ka"/>
    <property type="match status" value="1"/>
</dbReference>
<dbReference type="InterPro" id="IPR016024">
    <property type="entry name" value="ARM-type_fold"/>
</dbReference>
<dbReference type="STRING" id="98765.A0A2R6NW54"/>
<comment type="similarity">
    <text evidence="2">Belongs to the PI3/PI4-kinase family. Type III PI4K subfamily.</text>
</comment>
<dbReference type="InterPro" id="IPR018936">
    <property type="entry name" value="PI3/4_kinase_CS"/>
</dbReference>
<dbReference type="EC" id="2.7.1.67" evidence="3"/>
<proteinExistence type="inferred from homology"/>
<dbReference type="SMART" id="SM00146">
    <property type="entry name" value="PI3Kc"/>
    <property type="match status" value="1"/>
</dbReference>
<keyword evidence="11" id="KW-1185">Reference proteome</keyword>
<dbReference type="PANTHER" id="PTHR10048:SF15">
    <property type="entry name" value="PHOSPHATIDYLINOSITOL 4-KINASE ALPHA"/>
    <property type="match status" value="1"/>
</dbReference>
<dbReference type="GO" id="GO:0005737">
    <property type="term" value="C:cytoplasm"/>
    <property type="evidence" value="ECO:0007669"/>
    <property type="project" value="TreeGrafter"/>
</dbReference>
<evidence type="ECO:0000313" key="11">
    <source>
        <dbReference type="Proteomes" id="UP000186601"/>
    </source>
</evidence>
<dbReference type="InterPro" id="IPR000403">
    <property type="entry name" value="PI3/4_kinase_cat_dom"/>
</dbReference>
<comment type="caution">
    <text evidence="10">The sequence shown here is derived from an EMBL/GenBank/DDBJ whole genome shotgun (WGS) entry which is preliminary data.</text>
</comment>
<keyword evidence="5" id="KW-0547">Nucleotide-binding</keyword>
<evidence type="ECO:0000259" key="8">
    <source>
        <dbReference type="PROSITE" id="PS50290"/>
    </source>
</evidence>
<dbReference type="SUPFAM" id="SSF48371">
    <property type="entry name" value="ARM repeat"/>
    <property type="match status" value="1"/>
</dbReference>
<keyword evidence="6" id="KW-0418">Kinase</keyword>
<evidence type="ECO:0000259" key="9">
    <source>
        <dbReference type="PROSITE" id="PS51545"/>
    </source>
</evidence>
<dbReference type="InterPro" id="IPR011009">
    <property type="entry name" value="Kinase-like_dom_sf"/>
</dbReference>
<dbReference type="PROSITE" id="PS51545">
    <property type="entry name" value="PIK_HELICAL"/>
    <property type="match status" value="1"/>
</dbReference>
<sequence>MYSLLNHIAATTSKETYESTTTSRSSLDDSADAATLYSLETGLRGLTEEEKRLVGISTISVVTRLALEFQTEEVTRLTISMLLQRLRTAEPTVEAAIAYNLVDLALEAPAGSFTDIIRVFSSINRSANPDDPRFSNNMVLAAQTRLARELQRRPELYQLYLMELLTLFSDKGVAIQNLAISNCQAKMEDMTEQLASLLLPIDALLSHPDFEVPPNAPSSLIGLFRNMWFLCVLFQFTSADDKDQIAMSWQKPALARIAMKTPPIVLEEAHDTIVSDLEYNPVIRREYAETIIARHRELLTKHIPLRSGEIRGLFPGQVIFLLCMHDMERLRSAIGLPASLVSYFANNSLNKNLALVQCMGSVAEKVMRECVVDLNSLAAKQSLPNALSLELRALLVCSTHRIGRARDVASKYLDRLITSFPSLTCDPSLVFAILEILTLLRRACDNEFFDEDNPVYVFTSEQAGLTLQLTDDYAARNQMLSNLQRDANNWFELALGRAPVELHATLQKYLSMTHAVSLADSSDLGASIAIDFARAFGPIDRKLASLSNMAPPKRDRAKVAADQLTSKAYFSGEASGFHLARILDPRREDTQASPQEVDMLKSRMADAILEIMQKKSILTITDLKRLLFRCASTIISLEQCDHDLIHYLVALPFEAFNPAAISAGIDAWSWVISEKAEYETAIMSELTSAWIETIKHEKGMFSIILNYSDPFYHSVQYSPSDKEAVERAARVAYRALLPHTLILQLLVSRLQAARYRKPGLMLLLQRLILASSRARVHMSTHPLAREARFSLLLFGFEALRSSYLDDYCEHQMRDSLYKAAFSWFAVRPQWSYGANRIQIDTDVKVLSEFLSYLQGDAIRGLPAISSFSPMQSVSNTSYYRSLLKTYNTPLRLLVDNEIFRLTVWANPSSDLKRGTDHVGAIEKLMTEPTWVSSIRTVWQLDPAIAVYMTERFHHVPVLNEVTHLVRSNTKDVLDIPEALRFLVGERIDVHIPRDLKYLLLWAPTPPVLAITFFEKRYHNDPLLLQYAHRVLEQHPVDLTFFFVPQVVQALRYDELGYVARFIFETAKISQLFCHQIIWNMKANCYKDDAAEVEDPMKPVLDKMTDMVVSSLSGEAREFYDREFTFFNKVTSISGKLKPFIKKTKPEKKAKIDEEMAKIHVDVGVYLPSNPDGQVVDIDKKSGRPLQSHAKAPFMATFKVRKTRTAISEDAEILAEQENVRNEEYEVWQAAIFKVGDDCRQDVLALQIIAMFKNIFNTVGLTVYLFPYRVTATAPGCGVIDVVPNATSRDEMGRAKVNDLLDFFVAKYGGEDTVEFQKARLNFIQSMAAYSVACYILQIKDRHNGNIMIDGEGHIVHIDQLVSTVQLMLDTSLPSFKGEPTIRRLNERFALGLNERQAAEWMMAIVRNAHENVRSTAYDEFQRLVRRCLLAKLLTCDVPDQNTPEQRRYNINAIMR</sequence>
<evidence type="ECO:0000256" key="4">
    <source>
        <dbReference type="ARBA" id="ARBA00022679"/>
    </source>
</evidence>
<dbReference type="GO" id="GO:0005886">
    <property type="term" value="C:plasma membrane"/>
    <property type="evidence" value="ECO:0007669"/>
    <property type="project" value="TreeGrafter"/>
</dbReference>
<comment type="catalytic activity">
    <reaction evidence="1">
        <text>a 1,2-diacyl-sn-glycero-3-phospho-(1D-myo-inositol) + ATP = a 1,2-diacyl-sn-glycero-3-phospho-(1D-myo-inositol 4-phosphate) + ADP + H(+)</text>
        <dbReference type="Rhea" id="RHEA:19877"/>
        <dbReference type="ChEBI" id="CHEBI:15378"/>
        <dbReference type="ChEBI" id="CHEBI:30616"/>
        <dbReference type="ChEBI" id="CHEBI:57880"/>
        <dbReference type="ChEBI" id="CHEBI:58178"/>
        <dbReference type="ChEBI" id="CHEBI:456216"/>
        <dbReference type="EC" id="2.7.1.67"/>
    </reaction>
</comment>
<evidence type="ECO:0000256" key="5">
    <source>
        <dbReference type="ARBA" id="ARBA00022741"/>
    </source>
</evidence>
<evidence type="ECO:0000313" key="10">
    <source>
        <dbReference type="EMBL" id="PSR77629.1"/>
    </source>
</evidence>
<dbReference type="PROSITE" id="PS50290">
    <property type="entry name" value="PI3_4_KINASE_3"/>
    <property type="match status" value="1"/>
</dbReference>
<keyword evidence="4" id="KW-0808">Transferase</keyword>
<dbReference type="PROSITE" id="PS00915">
    <property type="entry name" value="PI3_4_KINASE_1"/>
    <property type="match status" value="1"/>
</dbReference>
<dbReference type="GO" id="GO:0046854">
    <property type="term" value="P:phosphatidylinositol phosphate biosynthetic process"/>
    <property type="evidence" value="ECO:0007669"/>
    <property type="project" value="InterPro"/>
</dbReference>
<dbReference type="Pfam" id="PF00613">
    <property type="entry name" value="PI3Ka"/>
    <property type="match status" value="1"/>
</dbReference>
<reference evidence="10 11" key="1">
    <citation type="submission" date="2018-02" db="EMBL/GenBank/DDBJ databases">
        <title>Genome sequence of the basidiomycete white-rot fungus Phlebia centrifuga.</title>
        <authorList>
            <person name="Granchi Z."/>
            <person name="Peng M."/>
            <person name="de Vries R.P."/>
            <person name="Hilden K."/>
            <person name="Makela M.R."/>
            <person name="Grigoriev I."/>
            <person name="Riley R."/>
        </authorList>
    </citation>
    <scope>NUCLEOTIDE SEQUENCE [LARGE SCALE GENOMIC DNA]</scope>
    <source>
        <strain evidence="10 11">FBCC195</strain>
    </source>
</reference>
<dbReference type="SUPFAM" id="SSF56112">
    <property type="entry name" value="Protein kinase-like (PK-like)"/>
    <property type="match status" value="1"/>
</dbReference>
<evidence type="ECO:0000256" key="6">
    <source>
        <dbReference type="ARBA" id="ARBA00022777"/>
    </source>
</evidence>
<dbReference type="EMBL" id="MLYV02000787">
    <property type="protein sequence ID" value="PSR77629.1"/>
    <property type="molecule type" value="Genomic_DNA"/>
</dbReference>